<dbReference type="Pfam" id="PF18109">
    <property type="entry name" value="Fer4_24"/>
    <property type="match status" value="1"/>
</dbReference>
<feature type="region of interest" description="Disordered" evidence="1">
    <location>
        <begin position="98"/>
        <end position="144"/>
    </location>
</feature>
<name>A0A834F2P5_ORYME</name>
<dbReference type="FunFam" id="1.20.5.340:FF:000020">
    <property type="entry name" value="polycystin-2 isoform X1"/>
    <property type="match status" value="1"/>
</dbReference>
<dbReference type="Gene3D" id="1.20.5.340">
    <property type="match status" value="1"/>
</dbReference>
<proteinExistence type="predicted"/>
<evidence type="ECO:0000256" key="1">
    <source>
        <dbReference type="SAM" id="MobiDB-lite"/>
    </source>
</evidence>
<evidence type="ECO:0000313" key="2">
    <source>
        <dbReference type="EMBL" id="KAF6718726.1"/>
    </source>
</evidence>
<feature type="compositionally biased region" description="Pro residues" evidence="1">
    <location>
        <begin position="115"/>
        <end position="126"/>
    </location>
</feature>
<organism evidence="2 3">
    <name type="scientific">Oryzias melastigma</name>
    <name type="common">Marine medaka</name>
    <dbReference type="NCBI Taxonomy" id="30732"/>
    <lineage>
        <taxon>Eukaryota</taxon>
        <taxon>Metazoa</taxon>
        <taxon>Chordata</taxon>
        <taxon>Craniata</taxon>
        <taxon>Vertebrata</taxon>
        <taxon>Euteleostomi</taxon>
        <taxon>Actinopterygii</taxon>
        <taxon>Neopterygii</taxon>
        <taxon>Teleostei</taxon>
        <taxon>Neoteleostei</taxon>
        <taxon>Acanthomorphata</taxon>
        <taxon>Ovalentaria</taxon>
        <taxon>Atherinomorphae</taxon>
        <taxon>Beloniformes</taxon>
        <taxon>Adrianichthyidae</taxon>
        <taxon>Oryziinae</taxon>
        <taxon>Oryzias</taxon>
    </lineage>
</organism>
<reference evidence="2" key="1">
    <citation type="journal article" name="BMC Genomics">
        <title>Long-read sequencing and de novo genome assembly of marine medaka (Oryzias melastigma).</title>
        <authorList>
            <person name="Liang P."/>
            <person name="Saqib H.S.A."/>
            <person name="Ni X."/>
            <person name="Shen Y."/>
        </authorList>
    </citation>
    <scope>NUCLEOTIDE SEQUENCE</scope>
    <source>
        <strain evidence="2">Bigg-433</strain>
    </source>
</reference>
<sequence length="144" mass="15985">MMRTPVTALVGVAAAQGGVSYEEFQVLVRRVDRMEHSIGSIVSKIDAVIVKLEGMERAKLKRRDVLVRLLDGVMEDERLGRDTDTHREQMERLVKEELERWESDDMASQVSHPQPTTPVGPRPRPPSSLSTEGLDASANGGTHV</sequence>
<dbReference type="Proteomes" id="UP000646548">
    <property type="component" value="Unassembled WGS sequence"/>
</dbReference>
<protein>
    <submittedName>
        <fullName evidence="2">Polycystin-2</fullName>
    </submittedName>
</protein>
<comment type="caution">
    <text evidence="2">The sequence shown here is derived from an EMBL/GenBank/DDBJ whole genome shotgun (WGS) entry which is preliminary data.</text>
</comment>
<dbReference type="EMBL" id="WKFB01000704">
    <property type="protein sequence ID" value="KAF6718726.1"/>
    <property type="molecule type" value="Genomic_DNA"/>
</dbReference>
<accession>A0A834F2P5</accession>
<evidence type="ECO:0000313" key="3">
    <source>
        <dbReference type="Proteomes" id="UP000646548"/>
    </source>
</evidence>
<gene>
    <name evidence="2" type="ORF">FQA47_002975</name>
</gene>
<dbReference type="AlphaFoldDB" id="A0A834F2P5"/>